<evidence type="ECO:0000256" key="1">
    <source>
        <dbReference type="ARBA" id="ARBA00009986"/>
    </source>
</evidence>
<dbReference type="SUPFAM" id="SSF53720">
    <property type="entry name" value="ALDH-like"/>
    <property type="match status" value="1"/>
</dbReference>
<accession>A0ABQ6C8I7</accession>
<gene>
    <name evidence="4" type="primary">gabD</name>
    <name evidence="4" type="ORF">GCM10007935_39050</name>
</gene>
<dbReference type="CDD" id="cd07103">
    <property type="entry name" value="ALDH_F5_SSADH_GabD"/>
    <property type="match status" value="1"/>
</dbReference>
<dbReference type="InterPro" id="IPR016161">
    <property type="entry name" value="Ald_DH/histidinol_DH"/>
</dbReference>
<evidence type="ECO:0000259" key="3">
    <source>
        <dbReference type="Pfam" id="PF00171"/>
    </source>
</evidence>
<dbReference type="Proteomes" id="UP001156903">
    <property type="component" value="Unassembled WGS sequence"/>
</dbReference>
<protein>
    <submittedName>
        <fullName evidence="4">NAD-dependent succinate-semialdehyde dehydrogenase</fullName>
    </submittedName>
</protein>
<name>A0ABQ6C8I7_9BURK</name>
<sequence>MSDDMQYSQFIAGEFRQGASATRFTVINPATGQPLGDYAHATRADVDEAVAAAAEAFRTWRKTSALERSALLRRVATLMRERGQAMAEQIARELGKPYGEAQKEVVTAAEMFEWASEEARRIYGRTIPARSEGITQTVVWEPVGPVAAFAGWNAPAITPSRKISGALAAGCTIVIKPSEETAGVALLIARVVQDAGIPDGVVNLVFGDPAEIADMLCAAPQIAMVTFTGATAIGKIIGAKAAQTMKRATLELGGHAPVVVCDDVDVDRVVRMAVATKYRNAGQVCTSPTRFLVQAPIYAAFCEKFVKAAEAVVVGDPFDAATQMGPLKNQRRLDAIDRLVQDARERGLTVATGGERIGREGFFYRPTVILQPTLDSDVASIEPFGPIALISPFEQLDDAIAEANRLPFGLAAYAYTNHLQRAHRLANEIDSGVVCVNEWQASLPETPFGGHKDSGLGSEGGIEGVQEFLRIKCVRQGAAS</sequence>
<keyword evidence="2" id="KW-0560">Oxidoreductase</keyword>
<dbReference type="InterPro" id="IPR050740">
    <property type="entry name" value="Aldehyde_DH_Superfamily"/>
</dbReference>
<evidence type="ECO:0000313" key="4">
    <source>
        <dbReference type="EMBL" id="GLS16464.1"/>
    </source>
</evidence>
<reference evidence="5" key="1">
    <citation type="journal article" date="2019" name="Int. J. Syst. Evol. Microbiol.">
        <title>The Global Catalogue of Microorganisms (GCM) 10K type strain sequencing project: providing services to taxonomists for standard genome sequencing and annotation.</title>
        <authorList>
            <consortium name="The Broad Institute Genomics Platform"/>
            <consortium name="The Broad Institute Genome Sequencing Center for Infectious Disease"/>
            <person name="Wu L."/>
            <person name="Ma J."/>
        </authorList>
    </citation>
    <scope>NUCLEOTIDE SEQUENCE [LARGE SCALE GENOMIC DNA]</scope>
    <source>
        <strain evidence="5">NBRC 109341</strain>
    </source>
</reference>
<dbReference type="Gene3D" id="3.40.309.10">
    <property type="entry name" value="Aldehyde Dehydrogenase, Chain A, domain 2"/>
    <property type="match status" value="1"/>
</dbReference>
<dbReference type="InterPro" id="IPR016163">
    <property type="entry name" value="Ald_DH_C"/>
</dbReference>
<dbReference type="EMBL" id="BSPB01000059">
    <property type="protein sequence ID" value="GLS16464.1"/>
    <property type="molecule type" value="Genomic_DNA"/>
</dbReference>
<keyword evidence="5" id="KW-1185">Reference proteome</keyword>
<feature type="domain" description="Aldehyde dehydrogenase" evidence="3">
    <location>
        <begin position="17"/>
        <end position="474"/>
    </location>
</feature>
<dbReference type="PANTHER" id="PTHR43353">
    <property type="entry name" value="SUCCINATE-SEMIALDEHYDE DEHYDROGENASE, MITOCHONDRIAL"/>
    <property type="match status" value="1"/>
</dbReference>
<dbReference type="InterPro" id="IPR016162">
    <property type="entry name" value="Ald_DH_N"/>
</dbReference>
<comment type="caution">
    <text evidence="4">The sequence shown here is derived from an EMBL/GenBank/DDBJ whole genome shotgun (WGS) entry which is preliminary data.</text>
</comment>
<dbReference type="PANTHER" id="PTHR43353:SF5">
    <property type="entry name" value="SUCCINATE-SEMIALDEHYDE DEHYDROGENASE, MITOCHONDRIAL"/>
    <property type="match status" value="1"/>
</dbReference>
<evidence type="ECO:0000313" key="5">
    <source>
        <dbReference type="Proteomes" id="UP001156903"/>
    </source>
</evidence>
<evidence type="ECO:0000256" key="2">
    <source>
        <dbReference type="ARBA" id="ARBA00023002"/>
    </source>
</evidence>
<organism evidence="4 5">
    <name type="scientific">Hydrogenophaga electricum</name>
    <dbReference type="NCBI Taxonomy" id="1230953"/>
    <lineage>
        <taxon>Bacteria</taxon>
        <taxon>Pseudomonadati</taxon>
        <taxon>Pseudomonadota</taxon>
        <taxon>Betaproteobacteria</taxon>
        <taxon>Burkholderiales</taxon>
        <taxon>Comamonadaceae</taxon>
        <taxon>Hydrogenophaga</taxon>
    </lineage>
</organism>
<proteinExistence type="inferred from homology"/>
<dbReference type="Pfam" id="PF00171">
    <property type="entry name" value="Aldedh"/>
    <property type="match status" value="1"/>
</dbReference>
<comment type="similarity">
    <text evidence="1">Belongs to the aldehyde dehydrogenase family.</text>
</comment>
<dbReference type="Gene3D" id="3.40.605.10">
    <property type="entry name" value="Aldehyde Dehydrogenase, Chain A, domain 1"/>
    <property type="match status" value="1"/>
</dbReference>
<dbReference type="InterPro" id="IPR015590">
    <property type="entry name" value="Aldehyde_DH_dom"/>
</dbReference>